<organism evidence="1 2">
    <name type="scientific">Microbacterium thalli</name>
    <dbReference type="NCBI Taxonomy" id="3027921"/>
    <lineage>
        <taxon>Bacteria</taxon>
        <taxon>Bacillati</taxon>
        <taxon>Actinomycetota</taxon>
        <taxon>Actinomycetes</taxon>
        <taxon>Micrococcales</taxon>
        <taxon>Microbacteriaceae</taxon>
        <taxon>Microbacterium</taxon>
    </lineage>
</organism>
<proteinExistence type="predicted"/>
<comment type="caution">
    <text evidence="1">The sequence shown here is derived from an EMBL/GenBank/DDBJ whole genome shotgun (WGS) entry which is preliminary data.</text>
</comment>
<dbReference type="SUPFAM" id="SSF52540">
    <property type="entry name" value="P-loop containing nucleoside triphosphate hydrolases"/>
    <property type="match status" value="1"/>
</dbReference>
<dbReference type="Proteomes" id="UP001218170">
    <property type="component" value="Unassembled WGS sequence"/>
</dbReference>
<protein>
    <recommendedName>
        <fullName evidence="3">NACHT domain-containing protein</fullName>
    </recommendedName>
</protein>
<dbReference type="EMBL" id="JAQZCI010000001">
    <property type="protein sequence ID" value="MDD7961854.1"/>
    <property type="molecule type" value="Genomic_DNA"/>
</dbReference>
<name>A0ABT5SGB3_9MICO</name>
<dbReference type="Gene3D" id="3.40.50.300">
    <property type="entry name" value="P-loop containing nucleotide triphosphate hydrolases"/>
    <property type="match status" value="1"/>
</dbReference>
<evidence type="ECO:0000313" key="2">
    <source>
        <dbReference type="Proteomes" id="UP001218170"/>
    </source>
</evidence>
<accession>A0ABT5SGB3</accession>
<dbReference type="RefSeq" id="WP_274264154.1">
    <property type="nucleotide sequence ID" value="NZ_JAQZCI010000001.1"/>
</dbReference>
<dbReference type="InterPro" id="IPR027417">
    <property type="entry name" value="P-loop_NTPase"/>
</dbReference>
<evidence type="ECO:0008006" key="3">
    <source>
        <dbReference type="Google" id="ProtNLM"/>
    </source>
</evidence>
<sequence>MDYDLGRLGDTEFEHLVQALAIAELGISVTTFGAGRDGGREATFKGRVADPNDPASAQWDGYGIVQAKSMRFDSPPSEAATAIAGLVKKELDEFIADGGAAPRRRPRPQYYIVATNVRLSPVAESGGLDRVEDALANHSVGLFGYAIWHYEHICRLLAKHPGIARTFAGFVTPGDVLSQLVEMLSGTNPDLGPTLRSHAASQIAARESLKIETGEITDTGRVRLSDVAVDLPAMDDSFRETMVLRTILARGDESLRPSHSADRASSFVIIGGPGQGKSTLGQIVAQCYRVALLADAPMPITPRIDTAIANTRARLRDLGLPTPRNRRWPVVVEIAALADAIAENPNLTVVEFAARQLRNQSADISAGQLAGWLAAWPWALVFDGLDEVPAASNRAAVISALEALIVEAKMNDWDLLVVGTTRPLGYENEFDELRPERLELRQLSTSEGLSYGRQIIATKFAHDPEKVAQLSGRLEASSRQPHVSKLMVSPLQISILEFLVEELVELPQTRYGLFDGYYRAIYARESAKAAYLGAALRAHSEQVDWVHERVAIGLQVRSERTGEAVSSIPDDVVGALFAEKLLAQGYETESSALAAKLEKATRQRLVLLVPHGERRVTFEVRSLQEYMAARWLTSGPIDTVFERLDALASSAYWRNTWLLAAGRVYATRMHDRDALLERLRRLDTETALGSFLGYGAQIAIDLLEDDFASAVPAHRRSLIDLALTQMSRWPGPELKRLSGLLRSIVNGSDGVSSGMALDRIEEAYGSTRRSRLGAVAILRDWQKDGGVSGHFARKKLVDGDWRPHNNAQRASKRAKVAVGNVLDPYAAPITNSRELRDEWKSLRVTLNAMHVVDDVTPAEAITVSRSDFDVRAVPTGTITPRQEELAIRVANAAPIKHAPSAIAVRRLLAYIDQSKVRGDSDLDL</sequence>
<reference evidence="1 2" key="1">
    <citation type="submission" date="2023-02" db="EMBL/GenBank/DDBJ databases">
        <title>Study of novel species of the Microbacterium genus.</title>
        <authorList>
            <person name="Arroyo-Herrera I."/>
            <person name="Roman-Ponce B."/>
            <person name="Vasquez-Murrieta M.S."/>
        </authorList>
    </citation>
    <scope>NUCLEOTIDE SEQUENCE [LARGE SCALE GENOMIC DNA]</scope>
    <source>
        <strain evidence="1 2">NE1TT3</strain>
    </source>
</reference>
<evidence type="ECO:0000313" key="1">
    <source>
        <dbReference type="EMBL" id="MDD7961854.1"/>
    </source>
</evidence>
<keyword evidence="2" id="KW-1185">Reference proteome</keyword>
<gene>
    <name evidence="1" type="ORF">PUW80_05775</name>
</gene>